<protein>
    <recommendedName>
        <fullName evidence="7 20">UDP-N-acetylenolpyruvoylglucosamine reductase</fullName>
        <ecNumber evidence="6 20">1.3.1.98</ecNumber>
    </recommendedName>
    <alternativeName>
        <fullName evidence="18 20">UDP-N-acetylmuramate dehydrogenase</fullName>
    </alternativeName>
</protein>
<dbReference type="SUPFAM" id="SSF56176">
    <property type="entry name" value="FAD-binding/transporter-associated domain-like"/>
    <property type="match status" value="1"/>
</dbReference>
<evidence type="ECO:0000256" key="18">
    <source>
        <dbReference type="ARBA" id="ARBA00031026"/>
    </source>
</evidence>
<feature type="active site" evidence="20">
    <location>
        <position position="341"/>
    </location>
</feature>
<comment type="caution">
    <text evidence="22">The sequence shown here is derived from an EMBL/GenBank/DDBJ whole genome shotgun (WGS) entry which is preliminary data.</text>
</comment>
<organism evidence="22 23">
    <name type="scientific">Pleionea mediterranea</name>
    <dbReference type="NCBI Taxonomy" id="523701"/>
    <lineage>
        <taxon>Bacteria</taxon>
        <taxon>Pseudomonadati</taxon>
        <taxon>Pseudomonadota</taxon>
        <taxon>Gammaproteobacteria</taxon>
        <taxon>Oceanospirillales</taxon>
        <taxon>Pleioneaceae</taxon>
        <taxon>Pleionea</taxon>
    </lineage>
</organism>
<evidence type="ECO:0000256" key="17">
    <source>
        <dbReference type="ARBA" id="ARBA00023316"/>
    </source>
</evidence>
<accession>A0A316G2Y4</accession>
<evidence type="ECO:0000313" key="22">
    <source>
        <dbReference type="EMBL" id="PWK54160.1"/>
    </source>
</evidence>
<dbReference type="Gene3D" id="3.90.78.10">
    <property type="entry name" value="UDP-N-acetylenolpyruvoylglucosamine reductase, C-terminal domain"/>
    <property type="match status" value="1"/>
</dbReference>
<evidence type="ECO:0000256" key="13">
    <source>
        <dbReference type="ARBA" id="ARBA00022960"/>
    </source>
</evidence>
<comment type="subcellular location">
    <subcellularLocation>
        <location evidence="3 20">Cytoplasm</location>
    </subcellularLocation>
</comment>
<keyword evidence="11 20" id="KW-0274">FAD</keyword>
<dbReference type="GO" id="GO:0005829">
    <property type="term" value="C:cytosol"/>
    <property type="evidence" value="ECO:0007669"/>
    <property type="project" value="TreeGrafter"/>
</dbReference>
<dbReference type="RefSeq" id="WP_109761290.1">
    <property type="nucleotide sequence ID" value="NZ_QGGU01000001.1"/>
</dbReference>
<dbReference type="GO" id="GO:0071949">
    <property type="term" value="F:FAD binding"/>
    <property type="evidence" value="ECO:0007669"/>
    <property type="project" value="InterPro"/>
</dbReference>
<evidence type="ECO:0000256" key="10">
    <source>
        <dbReference type="ARBA" id="ARBA00022630"/>
    </source>
</evidence>
<keyword evidence="17 20" id="KW-0961">Cell wall biogenesis/degradation</keyword>
<evidence type="ECO:0000256" key="11">
    <source>
        <dbReference type="ARBA" id="ARBA00022827"/>
    </source>
</evidence>
<sequence length="372" mass="41127">MTNTAPSVDLTQLNSFGVVATADGLLEFNRMDQVTDVIKLTQQQPYLILGGGSNLLLLGHLPCQVIHVTLSGWRYHDETNEHINITINAGENWHNMVMQTLNDGYSGLENLSLIPGTVGAAPVQNIGAYGVELKEYLQSVEAIDLKQGKLVSLDNRSCNFDYRNSYFKQNIGRFLITSVTLKLNKRFKPRLEYRPLNELAETATSSNSDSQSATSTLTALQVADKVIAVRQQKLPDPDALGNAGSFFKNPIIDKAHFLRLKSQFPAIVAYPVDDQQMKVAAGWLIDQLGFKGVTHNGAAVHTEQALVLVNQNNASGQAILELSKQIQQKVEKVFGIRLEREVRLVSEQCVTEYNFSNDNFANISHSPDSLNL</sequence>
<evidence type="ECO:0000256" key="19">
    <source>
        <dbReference type="ARBA" id="ARBA00048914"/>
    </source>
</evidence>
<gene>
    <name evidence="20" type="primary">murB</name>
    <name evidence="22" type="ORF">C8D97_1013</name>
</gene>
<evidence type="ECO:0000256" key="14">
    <source>
        <dbReference type="ARBA" id="ARBA00022984"/>
    </source>
</evidence>
<dbReference type="Gene3D" id="3.30.465.10">
    <property type="match status" value="1"/>
</dbReference>
<dbReference type="Proteomes" id="UP000245790">
    <property type="component" value="Unassembled WGS sequence"/>
</dbReference>
<dbReference type="Gene3D" id="3.30.43.10">
    <property type="entry name" value="Uridine Diphospho-n-acetylenolpyruvylglucosamine Reductase, domain 2"/>
    <property type="match status" value="1"/>
</dbReference>
<dbReference type="Pfam" id="PF02873">
    <property type="entry name" value="MurB_C"/>
    <property type="match status" value="1"/>
</dbReference>
<feature type="active site" description="Proton donor" evidence="20">
    <location>
        <position position="245"/>
    </location>
</feature>
<comment type="cofactor">
    <cofactor evidence="1 20">
        <name>FAD</name>
        <dbReference type="ChEBI" id="CHEBI:57692"/>
    </cofactor>
</comment>
<evidence type="ECO:0000256" key="4">
    <source>
        <dbReference type="ARBA" id="ARBA00004752"/>
    </source>
</evidence>
<evidence type="ECO:0000256" key="20">
    <source>
        <dbReference type="HAMAP-Rule" id="MF_00037"/>
    </source>
</evidence>
<dbReference type="InterPro" id="IPR036635">
    <property type="entry name" value="MurB_C_sf"/>
</dbReference>
<keyword evidence="8 20" id="KW-0963">Cytoplasm</keyword>
<comment type="function">
    <text evidence="2 20">Cell wall formation.</text>
</comment>
<keyword evidence="13 20" id="KW-0133">Cell shape</keyword>
<keyword evidence="9 20" id="KW-0132">Cell division</keyword>
<dbReference type="GO" id="GO:0009252">
    <property type="term" value="P:peptidoglycan biosynthetic process"/>
    <property type="evidence" value="ECO:0007669"/>
    <property type="project" value="UniProtKB-UniRule"/>
</dbReference>
<dbReference type="AlphaFoldDB" id="A0A316G2Y4"/>
<reference evidence="22 23" key="1">
    <citation type="submission" date="2018-05" db="EMBL/GenBank/DDBJ databases">
        <title>Genomic Encyclopedia of Type Strains, Phase IV (KMG-IV): sequencing the most valuable type-strain genomes for metagenomic binning, comparative biology and taxonomic classification.</title>
        <authorList>
            <person name="Goeker M."/>
        </authorList>
    </citation>
    <scope>NUCLEOTIDE SEQUENCE [LARGE SCALE GENOMIC DNA]</scope>
    <source>
        <strain evidence="22 23">DSM 25350</strain>
    </source>
</reference>
<keyword evidence="15 20" id="KW-0560">Oxidoreductase</keyword>
<dbReference type="GO" id="GO:0008360">
    <property type="term" value="P:regulation of cell shape"/>
    <property type="evidence" value="ECO:0007669"/>
    <property type="project" value="UniProtKB-KW"/>
</dbReference>
<dbReference type="InterPro" id="IPR011601">
    <property type="entry name" value="MurB_C"/>
</dbReference>
<dbReference type="InterPro" id="IPR016166">
    <property type="entry name" value="FAD-bd_PCMH"/>
</dbReference>
<dbReference type="HAMAP" id="MF_00037">
    <property type="entry name" value="MurB"/>
    <property type="match status" value="1"/>
</dbReference>
<dbReference type="InterPro" id="IPR016167">
    <property type="entry name" value="FAD-bd_PCMH_sub1"/>
</dbReference>
<comment type="catalytic activity">
    <reaction evidence="19 20">
        <text>UDP-N-acetyl-alpha-D-muramate + NADP(+) = UDP-N-acetyl-3-O-(1-carboxyvinyl)-alpha-D-glucosamine + NADPH + H(+)</text>
        <dbReference type="Rhea" id="RHEA:12248"/>
        <dbReference type="ChEBI" id="CHEBI:15378"/>
        <dbReference type="ChEBI" id="CHEBI:57783"/>
        <dbReference type="ChEBI" id="CHEBI:58349"/>
        <dbReference type="ChEBI" id="CHEBI:68483"/>
        <dbReference type="ChEBI" id="CHEBI:70757"/>
        <dbReference type="EC" id="1.3.1.98"/>
    </reaction>
</comment>
<keyword evidence="10 20" id="KW-0285">Flavoprotein</keyword>
<keyword evidence="14 20" id="KW-0573">Peptidoglycan synthesis</keyword>
<evidence type="ECO:0000256" key="9">
    <source>
        <dbReference type="ARBA" id="ARBA00022618"/>
    </source>
</evidence>
<dbReference type="InterPro" id="IPR036318">
    <property type="entry name" value="FAD-bd_PCMH-like_sf"/>
</dbReference>
<proteinExistence type="inferred from homology"/>
<dbReference type="PANTHER" id="PTHR21071">
    <property type="entry name" value="UDP-N-ACETYLENOLPYRUVOYLGLUCOSAMINE REDUCTASE"/>
    <property type="match status" value="1"/>
</dbReference>
<evidence type="ECO:0000256" key="12">
    <source>
        <dbReference type="ARBA" id="ARBA00022857"/>
    </source>
</evidence>
<evidence type="ECO:0000256" key="6">
    <source>
        <dbReference type="ARBA" id="ARBA00012518"/>
    </source>
</evidence>
<evidence type="ECO:0000256" key="16">
    <source>
        <dbReference type="ARBA" id="ARBA00023306"/>
    </source>
</evidence>
<evidence type="ECO:0000256" key="1">
    <source>
        <dbReference type="ARBA" id="ARBA00001974"/>
    </source>
</evidence>
<dbReference type="GO" id="GO:0071555">
    <property type="term" value="P:cell wall organization"/>
    <property type="evidence" value="ECO:0007669"/>
    <property type="project" value="UniProtKB-KW"/>
</dbReference>
<evidence type="ECO:0000256" key="7">
    <source>
        <dbReference type="ARBA" id="ARBA00015188"/>
    </source>
</evidence>
<dbReference type="OrthoDB" id="9804753at2"/>
<evidence type="ECO:0000313" key="23">
    <source>
        <dbReference type="Proteomes" id="UP000245790"/>
    </source>
</evidence>
<dbReference type="PANTHER" id="PTHR21071:SF4">
    <property type="entry name" value="UDP-N-ACETYLENOLPYRUVOYLGLUCOSAMINE REDUCTASE"/>
    <property type="match status" value="1"/>
</dbReference>
<feature type="domain" description="FAD-binding PCMH-type" evidence="21">
    <location>
        <begin position="18"/>
        <end position="186"/>
    </location>
</feature>
<dbReference type="Pfam" id="PF01565">
    <property type="entry name" value="FAD_binding_4"/>
    <property type="match status" value="1"/>
</dbReference>
<evidence type="ECO:0000256" key="3">
    <source>
        <dbReference type="ARBA" id="ARBA00004496"/>
    </source>
</evidence>
<dbReference type="EC" id="1.3.1.98" evidence="6 20"/>
<dbReference type="PROSITE" id="PS51387">
    <property type="entry name" value="FAD_PCMH"/>
    <property type="match status" value="1"/>
</dbReference>
<comment type="similarity">
    <text evidence="5 20">Belongs to the MurB family.</text>
</comment>
<comment type="pathway">
    <text evidence="4 20">Cell wall biogenesis; peptidoglycan biosynthesis.</text>
</comment>
<dbReference type="UniPathway" id="UPA00219"/>
<keyword evidence="23" id="KW-1185">Reference proteome</keyword>
<dbReference type="InterPro" id="IPR016169">
    <property type="entry name" value="FAD-bd_PCMH_sub2"/>
</dbReference>
<evidence type="ECO:0000256" key="2">
    <source>
        <dbReference type="ARBA" id="ARBA00003921"/>
    </source>
</evidence>
<keyword evidence="16 20" id="KW-0131">Cell cycle</keyword>
<keyword evidence="12 20" id="KW-0521">NADP</keyword>
<evidence type="ECO:0000256" key="5">
    <source>
        <dbReference type="ARBA" id="ARBA00010485"/>
    </source>
</evidence>
<dbReference type="GO" id="GO:0051301">
    <property type="term" value="P:cell division"/>
    <property type="evidence" value="ECO:0007669"/>
    <property type="project" value="UniProtKB-KW"/>
</dbReference>
<dbReference type="GO" id="GO:0008762">
    <property type="term" value="F:UDP-N-acetylmuramate dehydrogenase activity"/>
    <property type="evidence" value="ECO:0007669"/>
    <property type="project" value="UniProtKB-UniRule"/>
</dbReference>
<dbReference type="NCBIfam" id="TIGR00179">
    <property type="entry name" value="murB"/>
    <property type="match status" value="1"/>
</dbReference>
<dbReference type="NCBIfam" id="NF000755">
    <property type="entry name" value="PRK00046.1"/>
    <property type="match status" value="1"/>
</dbReference>
<feature type="active site" evidence="20">
    <location>
        <position position="163"/>
    </location>
</feature>
<dbReference type="InterPro" id="IPR003170">
    <property type="entry name" value="MurB"/>
</dbReference>
<name>A0A316G2Y4_9GAMM</name>
<dbReference type="EMBL" id="QGGU01000001">
    <property type="protein sequence ID" value="PWK54160.1"/>
    <property type="molecule type" value="Genomic_DNA"/>
</dbReference>
<evidence type="ECO:0000259" key="21">
    <source>
        <dbReference type="PROSITE" id="PS51387"/>
    </source>
</evidence>
<dbReference type="SUPFAM" id="SSF56194">
    <property type="entry name" value="Uridine diphospho-N-Acetylenolpyruvylglucosamine reductase, MurB, C-terminal domain"/>
    <property type="match status" value="1"/>
</dbReference>
<evidence type="ECO:0000256" key="15">
    <source>
        <dbReference type="ARBA" id="ARBA00023002"/>
    </source>
</evidence>
<evidence type="ECO:0000256" key="8">
    <source>
        <dbReference type="ARBA" id="ARBA00022490"/>
    </source>
</evidence>
<dbReference type="InterPro" id="IPR006094">
    <property type="entry name" value="Oxid_FAD_bind_N"/>
</dbReference>